<name>A0A2P2NW39_RHIMU</name>
<reference evidence="1" key="1">
    <citation type="submission" date="2018-02" db="EMBL/GenBank/DDBJ databases">
        <title>Rhizophora mucronata_Transcriptome.</title>
        <authorList>
            <person name="Meera S.P."/>
            <person name="Sreeshan A."/>
            <person name="Augustine A."/>
        </authorList>
    </citation>
    <scope>NUCLEOTIDE SEQUENCE</scope>
    <source>
        <tissue evidence="1">Leaf</tissue>
    </source>
</reference>
<organism evidence="1">
    <name type="scientific">Rhizophora mucronata</name>
    <name type="common">Asiatic mangrove</name>
    <dbReference type="NCBI Taxonomy" id="61149"/>
    <lineage>
        <taxon>Eukaryota</taxon>
        <taxon>Viridiplantae</taxon>
        <taxon>Streptophyta</taxon>
        <taxon>Embryophyta</taxon>
        <taxon>Tracheophyta</taxon>
        <taxon>Spermatophyta</taxon>
        <taxon>Magnoliopsida</taxon>
        <taxon>eudicotyledons</taxon>
        <taxon>Gunneridae</taxon>
        <taxon>Pentapetalae</taxon>
        <taxon>rosids</taxon>
        <taxon>fabids</taxon>
        <taxon>Malpighiales</taxon>
        <taxon>Rhizophoraceae</taxon>
        <taxon>Rhizophora</taxon>
    </lineage>
</organism>
<sequence length="18" mass="2116">MLPRAMQHEEQNVVTSFV</sequence>
<dbReference type="AlphaFoldDB" id="A0A2P2NW39"/>
<accession>A0A2P2NW39</accession>
<protein>
    <submittedName>
        <fullName evidence="1">Uncharacterized protein</fullName>
    </submittedName>
</protein>
<proteinExistence type="predicted"/>
<evidence type="ECO:0000313" key="1">
    <source>
        <dbReference type="EMBL" id="MBX46673.1"/>
    </source>
</evidence>
<dbReference type="EMBL" id="GGEC01066189">
    <property type="protein sequence ID" value="MBX46673.1"/>
    <property type="molecule type" value="Transcribed_RNA"/>
</dbReference>